<evidence type="ECO:0000313" key="2">
    <source>
        <dbReference type="EMBL" id="KAL1897294.1"/>
    </source>
</evidence>
<proteinExistence type="predicted"/>
<organism evidence="2 3">
    <name type="scientific">Ceratocystis pirilliformis</name>
    <dbReference type="NCBI Taxonomy" id="259994"/>
    <lineage>
        <taxon>Eukaryota</taxon>
        <taxon>Fungi</taxon>
        <taxon>Dikarya</taxon>
        <taxon>Ascomycota</taxon>
        <taxon>Pezizomycotina</taxon>
        <taxon>Sordariomycetes</taxon>
        <taxon>Hypocreomycetidae</taxon>
        <taxon>Microascales</taxon>
        <taxon>Ceratocystidaceae</taxon>
        <taxon>Ceratocystis</taxon>
    </lineage>
</organism>
<dbReference type="EMBL" id="JAWDJO010000046">
    <property type="protein sequence ID" value="KAL1897294.1"/>
    <property type="molecule type" value="Genomic_DNA"/>
</dbReference>
<evidence type="ECO:0000313" key="3">
    <source>
        <dbReference type="Proteomes" id="UP001583280"/>
    </source>
</evidence>
<feature type="compositionally biased region" description="Polar residues" evidence="1">
    <location>
        <begin position="721"/>
        <end position="730"/>
    </location>
</feature>
<keyword evidence="3" id="KW-1185">Reference proteome</keyword>
<feature type="compositionally biased region" description="Low complexity" evidence="1">
    <location>
        <begin position="485"/>
        <end position="496"/>
    </location>
</feature>
<reference evidence="2 3" key="1">
    <citation type="journal article" date="2024" name="IMA Fungus">
        <title>IMA Genome - F19 : A genome assembly and annotation guide to empower mycologists, including annotated draft genome sequences of Ceratocystis pirilliformis, Diaporthe australafricana, Fusarium ophioides, Paecilomyces lecythidis, and Sporothrix stenoceras.</title>
        <authorList>
            <person name="Aylward J."/>
            <person name="Wilson A.M."/>
            <person name="Visagie C.M."/>
            <person name="Spraker J."/>
            <person name="Barnes I."/>
            <person name="Buitendag C."/>
            <person name="Ceriani C."/>
            <person name="Del Mar Angel L."/>
            <person name="du Plessis D."/>
            <person name="Fuchs T."/>
            <person name="Gasser K."/>
            <person name="Kramer D."/>
            <person name="Li W."/>
            <person name="Munsamy K."/>
            <person name="Piso A."/>
            <person name="Price J.L."/>
            <person name="Sonnekus B."/>
            <person name="Thomas C."/>
            <person name="van der Nest A."/>
            <person name="van Dijk A."/>
            <person name="van Heerden A."/>
            <person name="van Vuuren N."/>
            <person name="Yilmaz N."/>
            <person name="Duong T.A."/>
            <person name="van der Merwe N.A."/>
            <person name="Wingfield M.J."/>
            <person name="Wingfield B.D."/>
        </authorList>
    </citation>
    <scope>NUCLEOTIDE SEQUENCE [LARGE SCALE GENOMIC DNA]</scope>
    <source>
        <strain evidence="2 3">CMW 12675</strain>
    </source>
</reference>
<feature type="compositionally biased region" description="Polar residues" evidence="1">
    <location>
        <begin position="1335"/>
        <end position="1368"/>
    </location>
</feature>
<dbReference type="Proteomes" id="UP001583280">
    <property type="component" value="Unassembled WGS sequence"/>
</dbReference>
<feature type="region of interest" description="Disordered" evidence="1">
    <location>
        <begin position="857"/>
        <end position="877"/>
    </location>
</feature>
<feature type="compositionally biased region" description="Basic and acidic residues" evidence="1">
    <location>
        <begin position="1233"/>
        <end position="1242"/>
    </location>
</feature>
<feature type="region of interest" description="Disordered" evidence="1">
    <location>
        <begin position="1335"/>
        <end position="1373"/>
    </location>
</feature>
<feature type="compositionally biased region" description="Polar residues" evidence="1">
    <location>
        <begin position="74"/>
        <end position="87"/>
    </location>
</feature>
<feature type="region of interest" description="Disordered" evidence="1">
    <location>
        <begin position="1406"/>
        <end position="1441"/>
    </location>
</feature>
<feature type="region of interest" description="Disordered" evidence="1">
    <location>
        <begin position="483"/>
        <end position="522"/>
    </location>
</feature>
<feature type="compositionally biased region" description="Polar residues" evidence="1">
    <location>
        <begin position="667"/>
        <end position="710"/>
    </location>
</feature>
<feature type="region of interest" description="Disordered" evidence="1">
    <location>
        <begin position="644"/>
        <end position="815"/>
    </location>
</feature>
<protein>
    <submittedName>
        <fullName evidence="2">Uncharacterized protein</fullName>
    </submittedName>
</protein>
<name>A0ABR3Z9L7_9PEZI</name>
<feature type="compositionally biased region" description="Polar residues" evidence="1">
    <location>
        <begin position="1418"/>
        <end position="1439"/>
    </location>
</feature>
<feature type="compositionally biased region" description="Low complexity" evidence="1">
    <location>
        <begin position="652"/>
        <end position="666"/>
    </location>
</feature>
<feature type="region of interest" description="Disordered" evidence="1">
    <location>
        <begin position="1228"/>
        <end position="1263"/>
    </location>
</feature>
<evidence type="ECO:0000256" key="1">
    <source>
        <dbReference type="SAM" id="MobiDB-lite"/>
    </source>
</evidence>
<feature type="compositionally biased region" description="Polar residues" evidence="1">
    <location>
        <begin position="28"/>
        <end position="63"/>
    </location>
</feature>
<feature type="compositionally biased region" description="Low complexity" evidence="1">
    <location>
        <begin position="1407"/>
        <end position="1417"/>
    </location>
</feature>
<feature type="region of interest" description="Disordered" evidence="1">
    <location>
        <begin position="1052"/>
        <end position="1071"/>
    </location>
</feature>
<sequence>MGNVQSQSAGFAIGNGQLHNSAGAIRRNTASHTTDLNNPSQNQYSRPRFTSTLNGASTNSDPSADSPKKKDPSHNPSTKPSASVNICTGQTRLTSATGEIPEIPESSFGADFSNVFSSVLVTDEKPPTTITLESSTVSPNIMTMTAISTSVSATTVRQPELHPSDLDYFTLPSHSPFPPSTPTVAKFEQTAPLPIATPATRQMRPIFSLESDDESCPFSRSSSVDGRIDAEDTMFAGVLGDMNSSEDDLEVNLKTNRRTSLFRTLSSKDAFDRGLKTKSVFVAGSNLRKDMPARRATTIVCDQSIADFYFSQAGIDAAHASIMTGNRTSRNFDMTSYEAKRLLNLNEIPFDAMEFEQAVSDSSSPAWDNGRGKTSEGFPRIASDLSILAPSRRRSMAQTPGVATRAQPSLVFPPRASRSAHETRSFGQKGIMESDLDNAILLPIPSQMNVELQQENFERAVTPCESRYMQLGGIKFGSLRIMNGSPESSPRSSMMMLNDGPESSDAAHNPTPSCSTPDAAYGDPIGRKLAERRSLTVSELKLTLKDLDLSIESLTLETPIAAIFTESPTKQPSDIETGEIAEPSFLPTVDLSMDLTFDFGSFSLSRPGSPKSDFLTISKPQATDSSLFENDSESEFSPEILHVRPDISAHPTHTTTDTDLLVSTQTISRSTSGTVSSPTSEYSRTTTKRSMTTDSGYGSNMSTRSSQSSVHLKGDRGNIVRSASGSQSRCGSVPSLGLSVLEKSQSSASSPKEHCAKLDSQFIPNNPPWPTPSQKTLQPRLLPSSMESSPNALVSKHSKSSTSMSPPRVRNTSPVSPKVAHVALLATRNTSVKKPRRQSSHYPASTYISKQTCSPDFRGSVAEDGPSGPTLSATGRGGAKLNKFKKLLSGAAFRSSFYLSSKDETSAVIVDNGPSLASPIVPRKARDLKSAELLHPSVKRLIRGQPSKATLQTIMSVGSFENAPTSIDNQVPQQVFTQENPMENILSSPQTITCEEQRVTINSDQSYQESGGKLRKRRSFISDSFGSVLVRSKPPKNIMSTNKQTKDKTGVFLSTPTSEVPKSPSKRPTRYRTRSFKKEAINNIDLKVDAAAQKLAFDKALVDLTEERKKNINPMLRRITDGRPRSSRKRSTTDLTQSGTYMEAAVVETSAPAIAHAQSRSNSVSRAYSCGLFSSDTPSPVLPSDIFGCPQGITTTTTAETPLPIDWAPISPRRRSFISLRPSNFWSDTPPCKTRDGSESPRKKFHSRKSWRDGSQNTTLDTPIQTVYPQRIRPVRAYSDTQRRNSGMTAAVPTIARQRPYSAVAAFPSIEAQQGASGSTLLHSSSVPVLPVYQRQSPAQGTSTHHNYVQSKSQGQVQSHQQTRQSRPPSCAPKMHQLVNMQMAHEQQQQQATYIQSLSFCQRKQKAPQNQQLQQKQSYRNSHNSTQGHTRLRSWSTDAQPGPGYRAPYRMLHSYTSAVYRNTPQWSQTNQLCTKL</sequence>
<feature type="region of interest" description="Disordered" evidence="1">
    <location>
        <begin position="22"/>
        <end position="87"/>
    </location>
</feature>
<accession>A0ABR3Z9L7</accession>
<feature type="compositionally biased region" description="Polar residues" evidence="1">
    <location>
        <begin position="1253"/>
        <end position="1263"/>
    </location>
</feature>
<comment type="caution">
    <text evidence="2">The sequence shown here is derived from an EMBL/GenBank/DDBJ whole genome shotgun (WGS) entry which is preliminary data.</text>
</comment>
<gene>
    <name evidence="2" type="ORF">Cpir12675_002398</name>
</gene>